<feature type="chain" id="PRO_5001642942" evidence="7">
    <location>
        <begin position="19"/>
        <end position="176"/>
    </location>
</feature>
<dbReference type="EMBL" id="KK914993">
    <property type="protein sequence ID" value="KDP25191.1"/>
    <property type="molecule type" value="Genomic_DNA"/>
</dbReference>
<accession>A0A067JMI4</accession>
<evidence type="ECO:0000256" key="6">
    <source>
        <dbReference type="SAM" id="Phobius"/>
    </source>
</evidence>
<dbReference type="AlphaFoldDB" id="A0A067JMI4"/>
<dbReference type="Proteomes" id="UP000027138">
    <property type="component" value="Unassembled WGS sequence"/>
</dbReference>
<keyword evidence="5 6" id="KW-0472">Membrane</keyword>
<evidence type="ECO:0000256" key="3">
    <source>
        <dbReference type="ARBA" id="ARBA00022692"/>
    </source>
</evidence>
<evidence type="ECO:0000313" key="8">
    <source>
        <dbReference type="EMBL" id="KDP25191.1"/>
    </source>
</evidence>
<protein>
    <submittedName>
        <fullName evidence="8">Uncharacterized protein</fullName>
    </submittedName>
</protein>
<proteinExistence type="inferred from homology"/>
<gene>
    <name evidence="8" type="ORF">JCGZ_20347</name>
</gene>
<feature type="transmembrane region" description="Helical" evidence="6">
    <location>
        <begin position="127"/>
        <end position="146"/>
    </location>
</feature>
<feature type="transmembrane region" description="Helical" evidence="6">
    <location>
        <begin position="97"/>
        <end position="115"/>
    </location>
</feature>
<keyword evidence="7" id="KW-0732">Signal</keyword>
<dbReference type="InterPro" id="IPR005349">
    <property type="entry name" value="TMEM14"/>
</dbReference>
<evidence type="ECO:0000256" key="1">
    <source>
        <dbReference type="ARBA" id="ARBA00004370"/>
    </source>
</evidence>
<evidence type="ECO:0000256" key="7">
    <source>
        <dbReference type="SAM" id="SignalP"/>
    </source>
</evidence>
<dbReference type="InterPro" id="IPR044890">
    <property type="entry name" value="TMEM14_sf"/>
</dbReference>
<dbReference type="GO" id="GO:0009706">
    <property type="term" value="C:chloroplast inner membrane"/>
    <property type="evidence" value="ECO:0007669"/>
    <property type="project" value="TreeGrafter"/>
</dbReference>
<keyword evidence="3 6" id="KW-0812">Transmembrane</keyword>
<comment type="similarity">
    <text evidence="2">Belongs to the TMEM14 family.</text>
</comment>
<evidence type="ECO:0000313" key="9">
    <source>
        <dbReference type="Proteomes" id="UP000027138"/>
    </source>
</evidence>
<sequence>MVCSLLLIPATNFPVGIASNYGAGRRKVITSFSSSSYFSVAILKNGSRSSSAFSSKSTVSFCCKCQAVDFAPVTSAAYGVLLLSGGIFAFNKSRSKGSLFGGLTGAALMATAYILMQGQETKAVGDALAFGSAFLFSCVFGIRLAATRKLTPAGPLLALSICSLAVFVSSYFKDSL</sequence>
<keyword evidence="4 6" id="KW-1133">Transmembrane helix</keyword>
<feature type="transmembrane region" description="Helical" evidence="6">
    <location>
        <begin position="70"/>
        <end position="90"/>
    </location>
</feature>
<dbReference type="Pfam" id="PF03647">
    <property type="entry name" value="Tmemb_14"/>
    <property type="match status" value="1"/>
</dbReference>
<evidence type="ECO:0000256" key="2">
    <source>
        <dbReference type="ARBA" id="ARBA00007590"/>
    </source>
</evidence>
<dbReference type="PANTHER" id="PTHR12668">
    <property type="entry name" value="TRANSMEMBRANE PROTEIN 14, 15"/>
    <property type="match status" value="1"/>
</dbReference>
<dbReference type="Gene3D" id="1.10.10.1740">
    <property type="entry name" value="Transmembrane protein 14-like"/>
    <property type="match status" value="1"/>
</dbReference>
<feature type="signal peptide" evidence="7">
    <location>
        <begin position="1"/>
        <end position="18"/>
    </location>
</feature>
<dbReference type="GO" id="GO:0015245">
    <property type="term" value="F:fatty acid transmembrane transporter activity"/>
    <property type="evidence" value="ECO:0007669"/>
    <property type="project" value="TreeGrafter"/>
</dbReference>
<reference evidence="8 9" key="1">
    <citation type="journal article" date="2014" name="PLoS ONE">
        <title>Global Analysis of Gene Expression Profiles in Physic Nut (Jatropha curcas L.) Seedlings Exposed to Salt Stress.</title>
        <authorList>
            <person name="Zhang L."/>
            <person name="Zhang C."/>
            <person name="Wu P."/>
            <person name="Chen Y."/>
            <person name="Li M."/>
            <person name="Jiang H."/>
            <person name="Wu G."/>
        </authorList>
    </citation>
    <scope>NUCLEOTIDE SEQUENCE [LARGE SCALE GENOMIC DNA]</scope>
    <source>
        <strain evidence="9">cv. GZQX0401</strain>
        <tissue evidence="8">Young leaves</tissue>
    </source>
</reference>
<organism evidence="8 9">
    <name type="scientific">Jatropha curcas</name>
    <name type="common">Barbados nut</name>
    <dbReference type="NCBI Taxonomy" id="180498"/>
    <lineage>
        <taxon>Eukaryota</taxon>
        <taxon>Viridiplantae</taxon>
        <taxon>Streptophyta</taxon>
        <taxon>Embryophyta</taxon>
        <taxon>Tracheophyta</taxon>
        <taxon>Spermatophyta</taxon>
        <taxon>Magnoliopsida</taxon>
        <taxon>eudicotyledons</taxon>
        <taxon>Gunneridae</taxon>
        <taxon>Pentapetalae</taxon>
        <taxon>rosids</taxon>
        <taxon>fabids</taxon>
        <taxon>Malpighiales</taxon>
        <taxon>Euphorbiaceae</taxon>
        <taxon>Crotonoideae</taxon>
        <taxon>Jatropheae</taxon>
        <taxon>Jatropha</taxon>
    </lineage>
</organism>
<name>A0A067JMI4_JATCU</name>
<keyword evidence="9" id="KW-1185">Reference proteome</keyword>
<evidence type="ECO:0000256" key="4">
    <source>
        <dbReference type="ARBA" id="ARBA00022989"/>
    </source>
</evidence>
<dbReference type="OrthoDB" id="5620at2759"/>
<dbReference type="KEGG" id="jcu:105645568"/>
<evidence type="ECO:0000256" key="5">
    <source>
        <dbReference type="ARBA" id="ARBA00023136"/>
    </source>
</evidence>
<feature type="transmembrane region" description="Helical" evidence="6">
    <location>
        <begin position="153"/>
        <end position="172"/>
    </location>
</feature>
<comment type="subcellular location">
    <subcellularLocation>
        <location evidence="1">Membrane</location>
    </subcellularLocation>
</comment>
<dbReference type="PANTHER" id="PTHR12668:SF38">
    <property type="entry name" value="PROTEIN FATTY ACID EXPORT 4, CHLOROPLASTIC"/>
    <property type="match status" value="1"/>
</dbReference>
<dbReference type="STRING" id="180498.A0A067JMI4"/>